<dbReference type="SUPFAM" id="SSF53756">
    <property type="entry name" value="UDP-Glycosyltransferase/glycogen phosphorylase"/>
    <property type="match status" value="1"/>
</dbReference>
<gene>
    <name evidence="2" type="ORF">C5467_06120</name>
</gene>
<proteinExistence type="predicted"/>
<dbReference type="InterPro" id="IPR055259">
    <property type="entry name" value="YkvP/CgeB_Glyco_trans-like"/>
</dbReference>
<dbReference type="EMBL" id="PUJY01000007">
    <property type="protein sequence ID" value="TDB60653.1"/>
    <property type="molecule type" value="Genomic_DNA"/>
</dbReference>
<evidence type="ECO:0000313" key="3">
    <source>
        <dbReference type="Proteomes" id="UP000295598"/>
    </source>
</evidence>
<organism evidence="2 3">
    <name type="scientific">Photorhabdus khanii subsp. guanajuatensis</name>
    <dbReference type="NCBI Taxonomy" id="2100166"/>
    <lineage>
        <taxon>Bacteria</taxon>
        <taxon>Pseudomonadati</taxon>
        <taxon>Pseudomonadota</taxon>
        <taxon>Gammaproteobacteria</taxon>
        <taxon>Enterobacterales</taxon>
        <taxon>Morganellaceae</taxon>
        <taxon>Photorhabdus</taxon>
    </lineage>
</organism>
<dbReference type="GO" id="GO:0016740">
    <property type="term" value="F:transferase activity"/>
    <property type="evidence" value="ECO:0007669"/>
    <property type="project" value="UniProtKB-KW"/>
</dbReference>
<keyword evidence="2" id="KW-0808">Transferase</keyword>
<sequence>MKILLIEEYSSLHKNLKEGLEYLGHQVDIAATGDGWKNIPRNIDLNSHLISPLNKIQYRLNLLKLLKVAHKYDIIQLINPFIIPNNYFPFKYFYKELFKRNKNIFLLAAGDDAFFWKVARTKLRYGPFDDSLKYDLKKDNFDMNTNKAYLRNQYVAKNVKGIIPIMYEYQISYENHPNLCPTIPIPINIDKIDYQPNTINHRLVIFHGLNRYGFKGTRHVEQAFEYLNRKYPNDLELIIDGHLPLNQYLKIMRKTNIIIDQTNSYSLGVNGLYALAMGKIVLGGAEPESLAAFNIKKSPVLNITPDKNSIIQKIEYLLENKNKIKQLGEDSREYLENNHNYIKIAKQYLDTWASKI</sequence>
<dbReference type="Proteomes" id="UP000295598">
    <property type="component" value="Unassembled WGS sequence"/>
</dbReference>
<evidence type="ECO:0000313" key="2">
    <source>
        <dbReference type="EMBL" id="TDB60653.1"/>
    </source>
</evidence>
<accession>A0A4R4K0K4</accession>
<dbReference type="RefSeq" id="WP_132353289.1">
    <property type="nucleotide sequence ID" value="NZ_CAWOJO010000007.1"/>
</dbReference>
<dbReference type="Gene3D" id="3.40.50.2000">
    <property type="entry name" value="Glycogen Phosphorylase B"/>
    <property type="match status" value="1"/>
</dbReference>
<dbReference type="Pfam" id="PF13524">
    <property type="entry name" value="Glyco_trans_1_2"/>
    <property type="match status" value="1"/>
</dbReference>
<dbReference type="AlphaFoldDB" id="A0A4R4K0K4"/>
<feature type="domain" description="Spore protein YkvP/CgeB glycosyl transferase-like" evidence="1">
    <location>
        <begin position="231"/>
        <end position="350"/>
    </location>
</feature>
<reference evidence="2 3" key="1">
    <citation type="journal article" date="2019" name="Int. J. Syst. Evol. Microbiol.">
        <title>Photorhabdus khanii subsp. guanajuatensis subsp. nov., isolated from Heterorhabditis atacamensis, and Photorhabdus luminescens subsp. mexicana subsp. nov., isolated from Heterorhabditis mexicana entomopathogenic nematodes.</title>
        <authorList>
            <person name="Machado R.A.R."/>
            <person name="Bruno P."/>
            <person name="Arce C.C.M."/>
            <person name="Liechti N."/>
            <person name="Kohler A."/>
            <person name="Bernal J."/>
            <person name="Bruggmann R."/>
            <person name="Turlings T.C.J."/>
        </authorList>
    </citation>
    <scope>NUCLEOTIDE SEQUENCE [LARGE SCALE GENOMIC DNA]</scope>
    <source>
        <strain evidence="2 3">MEX20-17</strain>
    </source>
</reference>
<name>A0A4R4K0K4_9GAMM</name>
<comment type="caution">
    <text evidence="2">The sequence shown here is derived from an EMBL/GenBank/DDBJ whole genome shotgun (WGS) entry which is preliminary data.</text>
</comment>
<protein>
    <submittedName>
        <fullName evidence="2">Glycosyltransferase</fullName>
    </submittedName>
</protein>
<evidence type="ECO:0000259" key="1">
    <source>
        <dbReference type="Pfam" id="PF13524"/>
    </source>
</evidence>